<proteinExistence type="predicted"/>
<accession>A0A183BVG2</accession>
<evidence type="ECO:0000313" key="4">
    <source>
        <dbReference type="WBParaSite" id="GPLIN_000460000"/>
    </source>
</evidence>
<dbReference type="WBParaSite" id="GPLIN_000460000">
    <property type="protein sequence ID" value="GPLIN_000460000"/>
    <property type="gene ID" value="GPLIN_000460000"/>
</dbReference>
<feature type="transmembrane region" description="Helical" evidence="2">
    <location>
        <begin position="200"/>
        <end position="222"/>
    </location>
</feature>
<organism evidence="3 4">
    <name type="scientific">Globodera pallida</name>
    <name type="common">Potato cyst nematode worm</name>
    <name type="synonym">Heterodera pallida</name>
    <dbReference type="NCBI Taxonomy" id="36090"/>
    <lineage>
        <taxon>Eukaryota</taxon>
        <taxon>Metazoa</taxon>
        <taxon>Ecdysozoa</taxon>
        <taxon>Nematoda</taxon>
        <taxon>Chromadorea</taxon>
        <taxon>Rhabditida</taxon>
        <taxon>Tylenchina</taxon>
        <taxon>Tylenchomorpha</taxon>
        <taxon>Tylenchoidea</taxon>
        <taxon>Heteroderidae</taxon>
        <taxon>Heteroderinae</taxon>
        <taxon>Globodera</taxon>
    </lineage>
</organism>
<keyword evidence="2" id="KW-0472">Membrane</keyword>
<dbReference type="AlphaFoldDB" id="A0A183BVG2"/>
<protein>
    <submittedName>
        <fullName evidence="4">Brain protein I3</fullName>
    </submittedName>
</protein>
<feature type="region of interest" description="Disordered" evidence="1">
    <location>
        <begin position="86"/>
        <end position="105"/>
    </location>
</feature>
<evidence type="ECO:0000256" key="1">
    <source>
        <dbReference type="SAM" id="MobiDB-lite"/>
    </source>
</evidence>
<reference evidence="3" key="1">
    <citation type="submission" date="2014-05" db="EMBL/GenBank/DDBJ databases">
        <title>The genome and life-stage specific transcriptomes of Globodera pallida elucidate key aspects of plant parasitism by a cyst nematode.</title>
        <authorList>
            <person name="Cotton J.A."/>
            <person name="Lilley C.J."/>
            <person name="Jones L.M."/>
            <person name="Kikuchi T."/>
            <person name="Reid A.J."/>
            <person name="Thorpe P."/>
            <person name="Tsai I.J."/>
            <person name="Beasley H."/>
            <person name="Blok V."/>
            <person name="Cock P.J.A."/>
            <person name="Van den Akker S.E."/>
            <person name="Holroyd N."/>
            <person name="Hunt M."/>
            <person name="Mantelin S."/>
            <person name="Naghra H."/>
            <person name="Pain A."/>
            <person name="Palomares-Rius J.E."/>
            <person name="Zarowiecki M."/>
            <person name="Berriman M."/>
            <person name="Jones J.T."/>
            <person name="Urwin P.E."/>
        </authorList>
    </citation>
    <scope>NUCLEOTIDE SEQUENCE [LARGE SCALE GENOMIC DNA]</scope>
    <source>
        <strain evidence="3">Lindley</strain>
    </source>
</reference>
<evidence type="ECO:0000256" key="2">
    <source>
        <dbReference type="SAM" id="Phobius"/>
    </source>
</evidence>
<keyword evidence="2" id="KW-1133">Transmembrane helix</keyword>
<keyword evidence="3" id="KW-1185">Reference proteome</keyword>
<sequence length="234" mass="25702">MLFNSFAIVEKKEVEAFDNILFYTLPFATPSKSIEIAVNFAQIQKTFNNMKSNDYGSVTGAPPSAPPMEHTAVSQSVQSFPHETVTPLQGAVQPQLQQTQMQPPPPPYNEAIHYPPAPPYSAYQPNTFQNVPAAHHPQQNSAPPTVTYMTPTGPIPMPTIISTTTILPTAVVPPARTNPCARCPHGTIRSEADCCCLFCLLVFSVISFPFGLVLLLFIPLAFRRRCSACRHLYT</sequence>
<dbReference type="Proteomes" id="UP000050741">
    <property type="component" value="Unassembled WGS sequence"/>
</dbReference>
<keyword evidence="2" id="KW-0812">Transmembrane</keyword>
<reference evidence="4" key="2">
    <citation type="submission" date="2016-06" db="UniProtKB">
        <authorList>
            <consortium name="WormBaseParasite"/>
        </authorList>
    </citation>
    <scope>IDENTIFICATION</scope>
</reference>
<name>A0A183BVG2_GLOPA</name>
<evidence type="ECO:0000313" key="3">
    <source>
        <dbReference type="Proteomes" id="UP000050741"/>
    </source>
</evidence>